<evidence type="ECO:0008006" key="4">
    <source>
        <dbReference type="Google" id="ProtNLM"/>
    </source>
</evidence>
<keyword evidence="3" id="KW-1185">Reference proteome</keyword>
<comment type="caution">
    <text evidence="2">The sequence shown here is derived from an EMBL/GenBank/DDBJ whole genome shotgun (WGS) entry which is preliminary data.</text>
</comment>
<protein>
    <recommendedName>
        <fullName evidence="4">Phage abortive infection protein</fullName>
    </recommendedName>
</protein>
<dbReference type="RefSeq" id="WP_190313004.1">
    <property type="nucleotide sequence ID" value="NZ_JACNYL010000002.1"/>
</dbReference>
<keyword evidence="1" id="KW-0472">Membrane</keyword>
<keyword evidence="1" id="KW-1133">Transmembrane helix</keyword>
<sequence>MEIFEPNNFYNLAELLTNVLTGLIAVTGLIIAFKTFILAREAKEEWKKQKNFEIDIDGYAYTLDALKLLEDLRQDQYNPEVVKEHSQDILNDIFEKGDYETYNSYIKLYSYSHYYQGMKSSIFEIRKKALVILNISHDKELVDFYDTILTLEASLFSIHHNYHVYRLNTFIDRYQYKKIVKESYAQNIYFNSLRNQTPPSEVSDGDLYTQLYHKFFSLQQEDWLEPLRAKHVSFYFQKRVKQM</sequence>
<organism evidence="2 3">
    <name type="scientific">Sphingobacterium chuzhouense</name>
    <dbReference type="NCBI Taxonomy" id="1742264"/>
    <lineage>
        <taxon>Bacteria</taxon>
        <taxon>Pseudomonadati</taxon>
        <taxon>Bacteroidota</taxon>
        <taxon>Sphingobacteriia</taxon>
        <taxon>Sphingobacteriales</taxon>
        <taxon>Sphingobacteriaceae</taxon>
        <taxon>Sphingobacterium</taxon>
    </lineage>
</organism>
<accession>A0ABR7XPZ8</accession>
<evidence type="ECO:0000313" key="3">
    <source>
        <dbReference type="Proteomes" id="UP000651112"/>
    </source>
</evidence>
<dbReference type="Proteomes" id="UP000651112">
    <property type="component" value="Unassembled WGS sequence"/>
</dbReference>
<evidence type="ECO:0000256" key="1">
    <source>
        <dbReference type="SAM" id="Phobius"/>
    </source>
</evidence>
<evidence type="ECO:0000313" key="2">
    <source>
        <dbReference type="EMBL" id="MBD1421218.1"/>
    </source>
</evidence>
<gene>
    <name evidence="2" type="ORF">H8B21_06495</name>
</gene>
<name>A0ABR7XPZ8_9SPHI</name>
<reference evidence="2 3" key="1">
    <citation type="submission" date="2020-08" db="EMBL/GenBank/DDBJ databases">
        <title>Sphingobacterium sp. DN00404 isolated from aquaculture water.</title>
        <authorList>
            <person name="Zhang M."/>
        </authorList>
    </citation>
    <scope>NUCLEOTIDE SEQUENCE [LARGE SCALE GENOMIC DNA]</scope>
    <source>
        <strain evidence="2 3">KCTC 42746</strain>
    </source>
</reference>
<proteinExistence type="predicted"/>
<dbReference type="EMBL" id="JACNYL010000002">
    <property type="protein sequence ID" value="MBD1421218.1"/>
    <property type="molecule type" value="Genomic_DNA"/>
</dbReference>
<keyword evidence="1" id="KW-0812">Transmembrane</keyword>
<feature type="transmembrane region" description="Helical" evidence="1">
    <location>
        <begin position="20"/>
        <end position="39"/>
    </location>
</feature>